<dbReference type="GO" id="GO:0000976">
    <property type="term" value="F:transcription cis-regulatory region binding"/>
    <property type="evidence" value="ECO:0007669"/>
    <property type="project" value="TreeGrafter"/>
</dbReference>
<feature type="region of interest" description="Disordered" evidence="6">
    <location>
        <begin position="71"/>
        <end position="107"/>
    </location>
</feature>
<evidence type="ECO:0000256" key="3">
    <source>
        <dbReference type="ARBA" id="ARBA00023125"/>
    </source>
</evidence>
<keyword evidence="9" id="KW-1185">Reference proteome</keyword>
<dbReference type="Pfam" id="PF11951">
    <property type="entry name" value="Fungal_trans_2"/>
    <property type="match status" value="1"/>
</dbReference>
<dbReference type="PANTHER" id="PTHR37534">
    <property type="entry name" value="TRANSCRIPTIONAL ACTIVATOR PROTEIN UGA3"/>
    <property type="match status" value="1"/>
</dbReference>
<accession>A0A0D2FJK8</accession>
<dbReference type="AlphaFoldDB" id="A0A0D2FJK8"/>
<comment type="subcellular location">
    <subcellularLocation>
        <location evidence="1">Nucleus</location>
    </subcellularLocation>
</comment>
<keyword evidence="5" id="KW-0539">Nucleus</keyword>
<dbReference type="Gene3D" id="4.10.240.10">
    <property type="entry name" value="Zn(2)-C6 fungal-type DNA-binding domain"/>
    <property type="match status" value="1"/>
</dbReference>
<keyword evidence="2" id="KW-0805">Transcription regulation</keyword>
<dbReference type="HOGENOM" id="CLU_036330_1_1_1"/>
<evidence type="ECO:0000256" key="4">
    <source>
        <dbReference type="ARBA" id="ARBA00023163"/>
    </source>
</evidence>
<feature type="domain" description="Zn(2)-C6 fungal-type" evidence="7">
    <location>
        <begin position="18"/>
        <end position="46"/>
    </location>
</feature>
<evidence type="ECO:0000256" key="6">
    <source>
        <dbReference type="SAM" id="MobiDB-lite"/>
    </source>
</evidence>
<feature type="compositionally biased region" description="Polar residues" evidence="6">
    <location>
        <begin position="82"/>
        <end position="93"/>
    </location>
</feature>
<gene>
    <name evidence="8" type="ORF">PV04_06212</name>
</gene>
<dbReference type="EMBL" id="KN846959">
    <property type="protein sequence ID" value="KIW66930.1"/>
    <property type="molecule type" value="Genomic_DNA"/>
</dbReference>
<evidence type="ECO:0000259" key="7">
    <source>
        <dbReference type="PROSITE" id="PS50048"/>
    </source>
</evidence>
<evidence type="ECO:0000313" key="8">
    <source>
        <dbReference type="EMBL" id="KIW66930.1"/>
    </source>
</evidence>
<proteinExistence type="predicted"/>
<evidence type="ECO:0000256" key="2">
    <source>
        <dbReference type="ARBA" id="ARBA00023015"/>
    </source>
</evidence>
<evidence type="ECO:0000313" key="9">
    <source>
        <dbReference type="Proteomes" id="UP000054266"/>
    </source>
</evidence>
<dbReference type="PANTHER" id="PTHR37534:SF7">
    <property type="entry name" value="TRANSCRIPTIONAL ACTIVATOR PROTEIN UGA3"/>
    <property type="match status" value="1"/>
</dbReference>
<evidence type="ECO:0000256" key="1">
    <source>
        <dbReference type="ARBA" id="ARBA00004123"/>
    </source>
</evidence>
<organism evidence="8 9">
    <name type="scientific">Phialophora macrospora</name>
    <dbReference type="NCBI Taxonomy" id="1851006"/>
    <lineage>
        <taxon>Eukaryota</taxon>
        <taxon>Fungi</taxon>
        <taxon>Dikarya</taxon>
        <taxon>Ascomycota</taxon>
        <taxon>Pezizomycotina</taxon>
        <taxon>Eurotiomycetes</taxon>
        <taxon>Chaetothyriomycetidae</taxon>
        <taxon>Chaetothyriales</taxon>
        <taxon>Herpotrichiellaceae</taxon>
        <taxon>Phialophora</taxon>
    </lineage>
</organism>
<dbReference type="GO" id="GO:0005634">
    <property type="term" value="C:nucleus"/>
    <property type="evidence" value="ECO:0007669"/>
    <property type="project" value="UniProtKB-SubCell"/>
</dbReference>
<dbReference type="Proteomes" id="UP000054266">
    <property type="component" value="Unassembled WGS sequence"/>
</dbReference>
<name>A0A0D2FJK8_9EURO</name>
<keyword evidence="4" id="KW-0804">Transcription</keyword>
<evidence type="ECO:0000256" key="5">
    <source>
        <dbReference type="ARBA" id="ARBA00023242"/>
    </source>
</evidence>
<dbReference type="SUPFAM" id="SSF57701">
    <property type="entry name" value="Zn2/Cys6 DNA-binding domain"/>
    <property type="match status" value="1"/>
</dbReference>
<dbReference type="InterPro" id="IPR001138">
    <property type="entry name" value="Zn2Cys6_DnaBD"/>
</dbReference>
<dbReference type="InterPro" id="IPR021858">
    <property type="entry name" value="Fun_TF"/>
</dbReference>
<dbReference type="GO" id="GO:0000981">
    <property type="term" value="F:DNA-binding transcription factor activity, RNA polymerase II-specific"/>
    <property type="evidence" value="ECO:0007669"/>
    <property type="project" value="InterPro"/>
</dbReference>
<dbReference type="GO" id="GO:0008270">
    <property type="term" value="F:zinc ion binding"/>
    <property type="evidence" value="ECO:0007669"/>
    <property type="project" value="InterPro"/>
</dbReference>
<keyword evidence="3" id="KW-0238">DNA-binding</keyword>
<dbReference type="GO" id="GO:0045944">
    <property type="term" value="P:positive regulation of transcription by RNA polymerase II"/>
    <property type="evidence" value="ECO:0007669"/>
    <property type="project" value="TreeGrafter"/>
</dbReference>
<sequence>MSLRMSSLDPNEPRAAKDCRTCNRRRIRCDRSLPTCKKCALKDLACPGYGLRIQFGQGVASRGKLTGKTLPIIEPAPHHSAHQNLSPKSTTPGDMSDPSEDGVGSSTTMLSSIQPIATPHTLHHAFQSGYDEGTFHNQFALNLDLSSHVLPDYLQGRPVRELLHYFDHHVATVMPWVDGPDNPWRKLLLPLVFRSESLLLALLALSAEHYTSRSDSRWPLHNGFRSSDYRDRSLQLLARDLRAEVIEDTNPARQTQASTILATILVLCNLEMIRCDTTTWHVHWKAARTITKRWTAPDLASTILDDTCRFLLKEAFVYDVFGSSTTFGDEGEIPGSVLTEQDANVFTDWLQLIQEVTRAERRRNDHPGSAEAGSDGLASMQALQQKFEYARDRCRAFSKSFDFGTQGPHSDFAILIDIFHYAGLAYSFQALLDPLDHAVQVSLQSHVMAIVAAITQIQNKNAYQHDLVWPLFVVGTQSRHNKDTQVFAETKLVEVMVSTGFSNCYPALEFLRRFWATDPHVVADWMQFARQESKQGKHFLVI</sequence>
<dbReference type="InterPro" id="IPR036864">
    <property type="entry name" value="Zn2-C6_fun-type_DNA-bd_sf"/>
</dbReference>
<dbReference type="CDD" id="cd00067">
    <property type="entry name" value="GAL4"/>
    <property type="match status" value="1"/>
</dbReference>
<dbReference type="PROSITE" id="PS50048">
    <property type="entry name" value="ZN2_CY6_FUNGAL_2"/>
    <property type="match status" value="1"/>
</dbReference>
<reference evidence="8 9" key="1">
    <citation type="submission" date="2015-01" db="EMBL/GenBank/DDBJ databases">
        <title>The Genome Sequence of Capronia semiimmersa CBS27337.</title>
        <authorList>
            <consortium name="The Broad Institute Genomics Platform"/>
            <person name="Cuomo C."/>
            <person name="de Hoog S."/>
            <person name="Gorbushina A."/>
            <person name="Stielow B."/>
            <person name="Teixiera M."/>
            <person name="Abouelleil A."/>
            <person name="Chapman S.B."/>
            <person name="Priest M."/>
            <person name="Young S.K."/>
            <person name="Wortman J."/>
            <person name="Nusbaum C."/>
            <person name="Birren B."/>
        </authorList>
    </citation>
    <scope>NUCLEOTIDE SEQUENCE [LARGE SCALE GENOMIC DNA]</scope>
    <source>
        <strain evidence="8 9">CBS 27337</strain>
    </source>
</reference>
<protein>
    <recommendedName>
        <fullName evidence="7">Zn(2)-C6 fungal-type domain-containing protein</fullName>
    </recommendedName>
</protein>